<dbReference type="Proteomes" id="UP000048926">
    <property type="component" value="Unassembled WGS sequence"/>
</dbReference>
<keyword evidence="3" id="KW-1185">Reference proteome</keyword>
<feature type="transmembrane region" description="Helical" evidence="1">
    <location>
        <begin position="102"/>
        <end position="124"/>
    </location>
</feature>
<evidence type="ECO:0000313" key="3">
    <source>
        <dbReference type="Proteomes" id="UP000048926"/>
    </source>
</evidence>
<dbReference type="InterPro" id="IPR037185">
    <property type="entry name" value="EmrE-like"/>
</dbReference>
<feature type="transmembrane region" description="Helical" evidence="1">
    <location>
        <begin position="130"/>
        <end position="150"/>
    </location>
</feature>
<dbReference type="STRING" id="187304.B0E33_00055"/>
<feature type="transmembrane region" description="Helical" evidence="1">
    <location>
        <begin position="35"/>
        <end position="54"/>
    </location>
</feature>
<dbReference type="RefSeq" id="WP_055653773.1">
    <property type="nucleotide sequence ID" value="NZ_CXST01000001.1"/>
</dbReference>
<sequence>MVDTTRLGTSASAASLQQQASLSGERRESPLDQPLVLLLIVGGFLAVSTVIAKAAPMTGWHPLALLQWSILGGAAGLFVISRIAAGGSMAAKGDTGVSRGQFAFYLLVSGLLFIAPNMIAVVAAPKVGAGFVSLSYAFPLVLTYGFAVLLRLEKFQVLRGVGVLFGLAGGILLAASGRQLSVDASWWAMFALSIPVFLASGNIFRTEKWPAGARPVNLALGMMLVGFAALGLFTAMAGIPVVPGTWSLEATGLLAAQITIFAFQYGLYFRLQHTAGPVYLSQIGSVAAVIGLGLGYLAFGEVPNMAKLAAVAAVGAGIVLVSKGRGAGAKKSG</sequence>
<protein>
    <submittedName>
        <fullName evidence="2">EamA-like transporter family protein</fullName>
    </submittedName>
</protein>
<feature type="transmembrane region" description="Helical" evidence="1">
    <location>
        <begin position="305"/>
        <end position="322"/>
    </location>
</feature>
<organism evidence="2 3">
    <name type="scientific">Roseibium aggregatum</name>
    <dbReference type="NCBI Taxonomy" id="187304"/>
    <lineage>
        <taxon>Bacteria</taxon>
        <taxon>Pseudomonadati</taxon>
        <taxon>Pseudomonadota</taxon>
        <taxon>Alphaproteobacteria</taxon>
        <taxon>Hyphomicrobiales</taxon>
        <taxon>Stappiaceae</taxon>
        <taxon>Roseibium</taxon>
    </lineage>
</organism>
<feature type="transmembrane region" description="Helical" evidence="1">
    <location>
        <begin position="184"/>
        <end position="204"/>
    </location>
</feature>
<proteinExistence type="predicted"/>
<feature type="transmembrane region" description="Helical" evidence="1">
    <location>
        <begin position="60"/>
        <end position="81"/>
    </location>
</feature>
<evidence type="ECO:0000256" key="1">
    <source>
        <dbReference type="SAM" id="Phobius"/>
    </source>
</evidence>
<feature type="transmembrane region" description="Helical" evidence="1">
    <location>
        <begin position="157"/>
        <end position="178"/>
    </location>
</feature>
<accession>A0A0M6XYN9</accession>
<keyword evidence="1" id="KW-1133">Transmembrane helix</keyword>
<dbReference type="AlphaFoldDB" id="A0A0M6XYN9"/>
<feature type="transmembrane region" description="Helical" evidence="1">
    <location>
        <begin position="216"/>
        <end position="239"/>
    </location>
</feature>
<name>A0A0M6XYN9_9HYPH</name>
<gene>
    <name evidence="2" type="ORF">LAL4801_00320</name>
</gene>
<dbReference type="OrthoDB" id="8688375at2"/>
<keyword evidence="1" id="KW-0812">Transmembrane</keyword>
<keyword evidence="1" id="KW-0472">Membrane</keyword>
<dbReference type="SUPFAM" id="SSF103481">
    <property type="entry name" value="Multidrug resistance efflux transporter EmrE"/>
    <property type="match status" value="1"/>
</dbReference>
<feature type="transmembrane region" description="Helical" evidence="1">
    <location>
        <begin position="251"/>
        <end position="271"/>
    </location>
</feature>
<feature type="transmembrane region" description="Helical" evidence="1">
    <location>
        <begin position="278"/>
        <end position="299"/>
    </location>
</feature>
<dbReference type="EMBL" id="CXST01000001">
    <property type="protein sequence ID" value="CTQ41900.1"/>
    <property type="molecule type" value="Genomic_DNA"/>
</dbReference>
<reference evidence="3" key="1">
    <citation type="submission" date="2015-07" db="EMBL/GenBank/DDBJ databases">
        <authorList>
            <person name="Rodrigo-Torres Lidia"/>
            <person name="Arahal R.David."/>
        </authorList>
    </citation>
    <scope>NUCLEOTIDE SEQUENCE [LARGE SCALE GENOMIC DNA]</scope>
    <source>
        <strain evidence="3">CECT 4801</strain>
    </source>
</reference>
<evidence type="ECO:0000313" key="2">
    <source>
        <dbReference type="EMBL" id="CTQ41900.1"/>
    </source>
</evidence>